<name>A0A8J7DRR8_9CYAN</name>
<organism evidence="1 2">
    <name type="scientific">Vasconcelosia minhoensis LEGE 07310</name>
    <dbReference type="NCBI Taxonomy" id="915328"/>
    <lineage>
        <taxon>Bacteria</taxon>
        <taxon>Bacillati</taxon>
        <taxon>Cyanobacteriota</taxon>
        <taxon>Cyanophyceae</taxon>
        <taxon>Nodosilineales</taxon>
        <taxon>Cymatolegaceae</taxon>
        <taxon>Vasconcelosia</taxon>
        <taxon>Vasconcelosia minhoensis</taxon>
    </lineage>
</organism>
<dbReference type="EMBL" id="JADEXG010000048">
    <property type="protein sequence ID" value="MBE9079159.1"/>
    <property type="molecule type" value="Genomic_DNA"/>
</dbReference>
<sequence length="52" mass="5772">MQVSPNFALLRDESLQSAEDLPEPDAIAAAILERLQTAMEEMEALKELLEAE</sequence>
<keyword evidence="2" id="KW-1185">Reference proteome</keyword>
<protein>
    <submittedName>
        <fullName evidence="1">Uncharacterized protein</fullName>
    </submittedName>
</protein>
<dbReference type="RefSeq" id="WP_193909831.1">
    <property type="nucleotide sequence ID" value="NZ_JADEXG010000048.1"/>
</dbReference>
<comment type="caution">
    <text evidence="1">The sequence shown here is derived from an EMBL/GenBank/DDBJ whole genome shotgun (WGS) entry which is preliminary data.</text>
</comment>
<proteinExistence type="predicted"/>
<evidence type="ECO:0000313" key="1">
    <source>
        <dbReference type="EMBL" id="MBE9079159.1"/>
    </source>
</evidence>
<evidence type="ECO:0000313" key="2">
    <source>
        <dbReference type="Proteomes" id="UP000636505"/>
    </source>
</evidence>
<dbReference type="Proteomes" id="UP000636505">
    <property type="component" value="Unassembled WGS sequence"/>
</dbReference>
<gene>
    <name evidence="1" type="ORF">IQ241_17950</name>
</gene>
<dbReference type="AlphaFoldDB" id="A0A8J7DRR8"/>
<reference evidence="1" key="1">
    <citation type="submission" date="2020-10" db="EMBL/GenBank/DDBJ databases">
        <authorList>
            <person name="Castelo-Branco R."/>
            <person name="Eusebio N."/>
            <person name="Adriana R."/>
            <person name="Vieira A."/>
            <person name="Brugerolle De Fraissinette N."/>
            <person name="Rezende De Castro R."/>
            <person name="Schneider M.P."/>
            <person name="Vasconcelos V."/>
            <person name="Leao P.N."/>
        </authorList>
    </citation>
    <scope>NUCLEOTIDE SEQUENCE</scope>
    <source>
        <strain evidence="1">LEGE 07310</strain>
    </source>
</reference>
<accession>A0A8J7DRR8</accession>